<dbReference type="AlphaFoldDB" id="A0A6I4P6E4"/>
<gene>
    <name evidence="3" type="ORF">GB864_11640</name>
</gene>
<dbReference type="Pfam" id="PF01569">
    <property type="entry name" value="PAP2"/>
    <property type="match status" value="1"/>
</dbReference>
<evidence type="ECO:0000256" key="1">
    <source>
        <dbReference type="SAM" id="Phobius"/>
    </source>
</evidence>
<feature type="transmembrane region" description="Helical" evidence="1">
    <location>
        <begin position="154"/>
        <end position="176"/>
    </location>
</feature>
<evidence type="ECO:0000313" key="3">
    <source>
        <dbReference type="EMBL" id="MWB99194.1"/>
    </source>
</evidence>
<feature type="transmembrane region" description="Helical" evidence="1">
    <location>
        <begin position="91"/>
        <end position="109"/>
    </location>
</feature>
<dbReference type="EMBL" id="WSTA01000051">
    <property type="protein sequence ID" value="MWB99194.1"/>
    <property type="molecule type" value="Genomic_DNA"/>
</dbReference>
<feature type="transmembrane region" description="Helical" evidence="1">
    <location>
        <begin position="12"/>
        <end position="33"/>
    </location>
</feature>
<organism evidence="3 4">
    <name type="scientific">Agromyces seonyuensis</name>
    <dbReference type="NCBI Taxonomy" id="2662446"/>
    <lineage>
        <taxon>Bacteria</taxon>
        <taxon>Bacillati</taxon>
        <taxon>Actinomycetota</taxon>
        <taxon>Actinomycetes</taxon>
        <taxon>Micrococcales</taxon>
        <taxon>Microbacteriaceae</taxon>
        <taxon>Agromyces</taxon>
    </lineage>
</organism>
<keyword evidence="1" id="KW-0812">Transmembrane</keyword>
<evidence type="ECO:0000313" key="4">
    <source>
        <dbReference type="Proteomes" id="UP000438182"/>
    </source>
</evidence>
<feature type="transmembrane region" description="Helical" evidence="1">
    <location>
        <begin position="53"/>
        <end position="79"/>
    </location>
</feature>
<dbReference type="Gene3D" id="1.20.144.10">
    <property type="entry name" value="Phosphatidic acid phosphatase type 2/haloperoxidase"/>
    <property type="match status" value="1"/>
</dbReference>
<evidence type="ECO:0000259" key="2">
    <source>
        <dbReference type="Pfam" id="PF01569"/>
    </source>
</evidence>
<feature type="transmembrane region" description="Helical" evidence="1">
    <location>
        <begin position="182"/>
        <end position="198"/>
    </location>
</feature>
<dbReference type="InterPro" id="IPR036938">
    <property type="entry name" value="PAP2/HPO_sf"/>
</dbReference>
<keyword evidence="1" id="KW-0472">Membrane</keyword>
<feature type="transmembrane region" description="Helical" evidence="1">
    <location>
        <begin position="236"/>
        <end position="259"/>
    </location>
</feature>
<keyword evidence="1" id="KW-1133">Transmembrane helix</keyword>
<dbReference type="InterPro" id="IPR000326">
    <property type="entry name" value="PAP2/HPO"/>
</dbReference>
<proteinExistence type="predicted"/>
<feature type="transmembrane region" description="Helical" evidence="1">
    <location>
        <begin position="210"/>
        <end position="230"/>
    </location>
</feature>
<comment type="caution">
    <text evidence="3">The sequence shown here is derived from an EMBL/GenBank/DDBJ whole genome shotgun (WGS) entry which is preliminary data.</text>
</comment>
<dbReference type="Proteomes" id="UP000438182">
    <property type="component" value="Unassembled WGS sequence"/>
</dbReference>
<sequence length="283" mass="28155">MGESTLSAGRRRATSAVAAGSLLGITLVAYWFAVLTPFGQSVDAAAFGAIAPLQLTIGGAAAVVRQVGIVVLLGMVGVLWVRAIVRRRFDAVVRAFLGLGFAAIVGSALKDLLPRPLLGDYGYLYNTFPSGHAAASAAALGCVAVLAPPGRAKAPVIAVAGFLALTVTSASLTSFAHRPSDLLGGACFGAGIVALAWFGRSTPFARAPLLGVVGALALLVALGMVVVPAFGDGLSAAVVGIAGWYALGGIPVIAVLGVVPAGALEADRRASATSEPVSAARGD</sequence>
<accession>A0A6I4P6E4</accession>
<protein>
    <submittedName>
        <fullName evidence="3">Phosphatase PAP2 family protein</fullName>
    </submittedName>
</protein>
<name>A0A6I4P6E4_9MICO</name>
<feature type="domain" description="Phosphatidic acid phosphatase type 2/haloperoxidase" evidence="2">
    <location>
        <begin position="125"/>
        <end position="197"/>
    </location>
</feature>
<feature type="transmembrane region" description="Helical" evidence="1">
    <location>
        <begin position="129"/>
        <end position="147"/>
    </location>
</feature>
<dbReference type="RefSeq" id="WP_160425220.1">
    <property type="nucleotide sequence ID" value="NZ_WSTA01000051.1"/>
</dbReference>
<keyword evidence="4" id="KW-1185">Reference proteome</keyword>
<dbReference type="SUPFAM" id="SSF48317">
    <property type="entry name" value="Acid phosphatase/Vanadium-dependent haloperoxidase"/>
    <property type="match status" value="1"/>
</dbReference>
<reference evidence="3 4" key="1">
    <citation type="submission" date="2019-12" db="EMBL/GenBank/DDBJ databases">
        <authorList>
            <person name="Kim Y.S."/>
        </authorList>
    </citation>
    <scope>NUCLEOTIDE SEQUENCE [LARGE SCALE GENOMIC DNA]</scope>
    <source>
        <strain evidence="3 4">MMS17-SY077</strain>
    </source>
</reference>